<evidence type="ECO:0000313" key="1">
    <source>
        <dbReference type="EMBL" id="ACL06285.1"/>
    </source>
</evidence>
<dbReference type="eggNOG" id="ENOG502ZH9J">
    <property type="taxonomic scope" value="Bacteria"/>
</dbReference>
<reference evidence="1 2" key="1">
    <citation type="journal article" date="2012" name="Environ. Microbiol.">
        <title>The genome sequence of Desulfatibacillum alkenivorans AK-01: a blueprint for anaerobic alkane oxidation.</title>
        <authorList>
            <person name="Callaghan A.V."/>
            <person name="Morris B.E."/>
            <person name="Pereira I.A."/>
            <person name="McInerney M.J."/>
            <person name="Austin R.N."/>
            <person name="Groves J.T."/>
            <person name="Kukor J.J."/>
            <person name="Suflita J.M."/>
            <person name="Young L.Y."/>
            <person name="Zylstra G.J."/>
            <person name="Wawrik B."/>
        </authorList>
    </citation>
    <scope>NUCLEOTIDE SEQUENCE [LARGE SCALE GENOMIC DNA]</scope>
    <source>
        <strain evidence="1 2">AK-01</strain>
    </source>
</reference>
<dbReference type="RefSeq" id="WP_015949324.1">
    <property type="nucleotide sequence ID" value="NC_011768.1"/>
</dbReference>
<dbReference type="KEGG" id="dal:Dalk_4607"/>
<dbReference type="Proteomes" id="UP000000739">
    <property type="component" value="Chromosome"/>
</dbReference>
<sequence>MTRKEFREELKKLLPGYKWTVHQPSPFTKKEEINDWMEATGSISSGSNRISTMVVTRSDKDNRVKYIAQSSGFGFRGGESVLPEKTLARAVRALQDLYEHKANLYHTLAMDIQYARPEKVQKLRRAL</sequence>
<organism evidence="1 2">
    <name type="scientific">Desulfatibacillum aliphaticivorans</name>
    <dbReference type="NCBI Taxonomy" id="218208"/>
    <lineage>
        <taxon>Bacteria</taxon>
        <taxon>Pseudomonadati</taxon>
        <taxon>Thermodesulfobacteriota</taxon>
        <taxon>Desulfobacteria</taxon>
        <taxon>Desulfobacterales</taxon>
        <taxon>Desulfatibacillaceae</taxon>
        <taxon>Desulfatibacillum</taxon>
    </lineage>
</organism>
<keyword evidence="2" id="KW-1185">Reference proteome</keyword>
<name>B8FNK4_DESAL</name>
<accession>B8FNK4</accession>
<gene>
    <name evidence="1" type="ordered locus">Dalk_4607</name>
</gene>
<dbReference type="HOGENOM" id="CLU_1968624_0_0_7"/>
<proteinExistence type="predicted"/>
<protein>
    <submittedName>
        <fullName evidence="1">Uncharacterized protein</fullName>
    </submittedName>
</protein>
<dbReference type="AlphaFoldDB" id="B8FNK4"/>
<dbReference type="EMBL" id="CP001322">
    <property type="protein sequence ID" value="ACL06285.1"/>
    <property type="molecule type" value="Genomic_DNA"/>
</dbReference>
<evidence type="ECO:0000313" key="2">
    <source>
        <dbReference type="Proteomes" id="UP000000739"/>
    </source>
</evidence>